<feature type="transmembrane region" description="Helical" evidence="1">
    <location>
        <begin position="166"/>
        <end position="185"/>
    </location>
</feature>
<gene>
    <name evidence="2" type="ORF">CARN5_1325</name>
</gene>
<organism evidence="2">
    <name type="scientific">mine drainage metagenome</name>
    <dbReference type="NCBI Taxonomy" id="410659"/>
    <lineage>
        <taxon>unclassified sequences</taxon>
        <taxon>metagenomes</taxon>
        <taxon>ecological metagenomes</taxon>
    </lineage>
</organism>
<proteinExistence type="predicted"/>
<name>E6QDD0_9ZZZZ</name>
<keyword evidence="1" id="KW-1133">Transmembrane helix</keyword>
<comment type="caution">
    <text evidence="2">The sequence shown here is derived from an EMBL/GenBank/DDBJ whole genome shotgun (WGS) entry which is preliminary data.</text>
</comment>
<evidence type="ECO:0000313" key="2">
    <source>
        <dbReference type="EMBL" id="CBI05206.1"/>
    </source>
</evidence>
<feature type="transmembrane region" description="Helical" evidence="1">
    <location>
        <begin position="131"/>
        <end position="154"/>
    </location>
</feature>
<evidence type="ECO:0000256" key="1">
    <source>
        <dbReference type="SAM" id="Phobius"/>
    </source>
</evidence>
<dbReference type="EMBL" id="CABP01000103">
    <property type="protein sequence ID" value="CBI05206.1"/>
    <property type="molecule type" value="Genomic_DNA"/>
</dbReference>
<protein>
    <submittedName>
        <fullName evidence="2">Uncharacterized protein</fullName>
    </submittedName>
</protein>
<feature type="transmembrane region" description="Helical" evidence="1">
    <location>
        <begin position="12"/>
        <end position="32"/>
    </location>
</feature>
<accession>E6QDD0</accession>
<dbReference type="AlphaFoldDB" id="E6QDD0"/>
<sequence length="204" mass="22829">MQEVLNKLIDSLNNGNILMAAVVVAVALVFNYKKIADFLDERKKTRISRLSDALKCEQVSGSTKSHLEAELAKEYFKITTGINLETEFREALIQAHKNTNGELPFVHFKKALPYLRFEDSKISVKISLFELLGYFFNLVFGFLMAFLGLILLILPGQIKGVNIVQALSIVGLGIFLIAVALFMLYQTFPVVSARLILGKLNEKS</sequence>
<keyword evidence="1" id="KW-0472">Membrane</keyword>
<reference evidence="2" key="1">
    <citation type="submission" date="2009-10" db="EMBL/GenBank/DDBJ databases">
        <title>Diversity of trophic interactions inside an arsenic-rich microbial ecosystem.</title>
        <authorList>
            <person name="Bertin P.N."/>
            <person name="Heinrich-Salmeron A."/>
            <person name="Pelletier E."/>
            <person name="Goulhen-Chollet F."/>
            <person name="Arsene-Ploetze F."/>
            <person name="Gallien S."/>
            <person name="Calteau A."/>
            <person name="Vallenet D."/>
            <person name="Casiot C."/>
            <person name="Chane-Woon-Ming B."/>
            <person name="Giloteaux L."/>
            <person name="Barakat M."/>
            <person name="Bonnefoy V."/>
            <person name="Bruneel O."/>
            <person name="Chandler M."/>
            <person name="Cleiss J."/>
            <person name="Duran R."/>
            <person name="Elbaz-Poulichet F."/>
            <person name="Fonknechten N."/>
            <person name="Lauga B."/>
            <person name="Mornico D."/>
            <person name="Ortet P."/>
            <person name="Schaeffer C."/>
            <person name="Siguier P."/>
            <person name="Alexander Thil Smith A."/>
            <person name="Van Dorsselaer A."/>
            <person name="Weissenbach J."/>
            <person name="Medigue C."/>
            <person name="Le Paslier D."/>
        </authorList>
    </citation>
    <scope>NUCLEOTIDE SEQUENCE</scope>
</reference>
<keyword evidence="1" id="KW-0812">Transmembrane</keyword>